<accession>A0A162GJ36</accession>
<dbReference type="GO" id="GO:0046872">
    <property type="term" value="F:metal ion binding"/>
    <property type="evidence" value="ECO:0007669"/>
    <property type="project" value="UniProtKB-KW"/>
</dbReference>
<name>A0A162GJ36_LACPN</name>
<dbReference type="AlphaFoldDB" id="A0A162GJ36"/>
<dbReference type="InterPro" id="IPR036264">
    <property type="entry name" value="Bact_exopeptidase_dim_dom"/>
</dbReference>
<dbReference type="PANTHER" id="PTHR11014:SF63">
    <property type="entry name" value="METALLOPEPTIDASE, PUTATIVE (AFU_ORTHOLOGUE AFUA_6G09600)-RELATED"/>
    <property type="match status" value="1"/>
</dbReference>
<feature type="binding site" evidence="1">
    <location>
        <position position="107"/>
    </location>
    <ligand>
        <name>Mn(2+)</name>
        <dbReference type="ChEBI" id="CHEBI:29035"/>
        <label>2</label>
    </ligand>
</feature>
<dbReference type="InterPro" id="IPR002933">
    <property type="entry name" value="Peptidase_M20"/>
</dbReference>
<keyword evidence="1" id="KW-0464">Manganese</keyword>
<dbReference type="Gene3D" id="3.40.630.10">
    <property type="entry name" value="Zn peptidases"/>
    <property type="match status" value="1"/>
</dbReference>
<evidence type="ECO:0000313" key="4">
    <source>
        <dbReference type="Proteomes" id="UP000076882"/>
    </source>
</evidence>
<feature type="binding site" evidence="1">
    <location>
        <position position="105"/>
    </location>
    <ligand>
        <name>Mn(2+)</name>
        <dbReference type="ChEBI" id="CHEBI:29035"/>
        <label>2</label>
    </ligand>
</feature>
<evidence type="ECO:0000259" key="2">
    <source>
        <dbReference type="Pfam" id="PF07687"/>
    </source>
</evidence>
<organism evidence="3 4">
    <name type="scientific">Lactiplantibacillus plantarum</name>
    <name type="common">Lactobacillus plantarum</name>
    <dbReference type="NCBI Taxonomy" id="1590"/>
    <lineage>
        <taxon>Bacteria</taxon>
        <taxon>Bacillati</taxon>
        <taxon>Bacillota</taxon>
        <taxon>Bacilli</taxon>
        <taxon>Lactobacillales</taxon>
        <taxon>Lactobacillaceae</taxon>
        <taxon>Lactiplantibacillus</taxon>
    </lineage>
</organism>
<dbReference type="FunFam" id="3.30.70.360:FF:000020">
    <property type="entry name" value="Peptidase, M20/M25/M40 family"/>
    <property type="match status" value="1"/>
</dbReference>
<feature type="binding site" evidence="1">
    <location>
        <position position="366"/>
    </location>
    <ligand>
        <name>Mn(2+)</name>
        <dbReference type="ChEBI" id="CHEBI:29035"/>
        <label>2</label>
    </ligand>
</feature>
<dbReference type="SUPFAM" id="SSF55031">
    <property type="entry name" value="Bacterial exopeptidase dimerisation domain"/>
    <property type="match status" value="1"/>
</dbReference>
<dbReference type="Gene3D" id="3.30.70.360">
    <property type="match status" value="1"/>
</dbReference>
<dbReference type="Proteomes" id="UP000076882">
    <property type="component" value="Unassembled WGS sequence"/>
</dbReference>
<dbReference type="Pfam" id="PF01546">
    <property type="entry name" value="Peptidase_M20"/>
    <property type="match status" value="1"/>
</dbReference>
<feature type="binding site" evidence="1">
    <location>
        <position position="141"/>
    </location>
    <ligand>
        <name>Mn(2+)</name>
        <dbReference type="ChEBI" id="CHEBI:29035"/>
        <label>2</label>
    </ligand>
</feature>
<dbReference type="PANTHER" id="PTHR11014">
    <property type="entry name" value="PEPTIDASE M20 FAMILY MEMBER"/>
    <property type="match status" value="1"/>
</dbReference>
<sequence>MTLQAQLMQQLTAAEPEMIKIRRHLHAHPEISFHEEQTAAYIKAFYRELGVSTTAYGDGYGFVVDIDSGHPGPQLALRADFDGLAIQEDNHLSFKSQNANVMHACGHDGHTAYLMVLAKTLLGLKNQLRGRVRIIHQPAEEVSPGGAKGMLAAGVLDGIDNVIGLHVMSTMPTGSIAYHLNATQNGRANFTVTFTGKGGHASMPHLSNDAIVAGSYFVTALQTVVSRRIDPFDTGSVTIGSFDGVGSFNAIKAQVTLKGDVRIMDETTRQTIRDQITKIANGVGATFGVQVALDYDDNYPVLMNDATLTQRVITSIQAAQIPEITKIFDCGPQDPSEDFAYFAQAKPSTFIYAGCQTAPGETHPHHSPDFMMNEDCLLIAAKAVGTAALDYLMNASSDH</sequence>
<proteinExistence type="predicted"/>
<comment type="caution">
    <text evidence="3">The sequence shown here is derived from an EMBL/GenBank/DDBJ whole genome shotgun (WGS) entry which is preliminary data.</text>
</comment>
<protein>
    <submittedName>
        <fullName evidence="3">Catalyzes the cleavage ofp-aminobenzoyl-glutamate to p-aminobenzoate andglutamate subunit A</fullName>
    </submittedName>
</protein>
<keyword evidence="1" id="KW-0479">Metal-binding</keyword>
<dbReference type="EMBL" id="LUXM01000025">
    <property type="protein sequence ID" value="KZU95747.1"/>
    <property type="molecule type" value="Genomic_DNA"/>
</dbReference>
<dbReference type="SUPFAM" id="SSF53187">
    <property type="entry name" value="Zn-dependent exopeptidases"/>
    <property type="match status" value="1"/>
</dbReference>
<reference evidence="3 4" key="1">
    <citation type="submission" date="2016-03" db="EMBL/GenBank/DDBJ databases">
        <title>Comparative genomics of 54 Lactobacillus plantarum strains reveals genomic uncoupling from niche constraints.</title>
        <authorList>
            <person name="Martino M.E."/>
        </authorList>
    </citation>
    <scope>NUCLEOTIDE SEQUENCE [LARGE SCALE GENOMIC DNA]</scope>
    <source>
        <strain evidence="3 4">19.1</strain>
    </source>
</reference>
<dbReference type="KEGG" id="lpb:SH83_12740"/>
<dbReference type="PATRIC" id="fig|1590.144.peg.2642"/>
<comment type="cofactor">
    <cofactor evidence="1">
        <name>Mn(2+)</name>
        <dbReference type="ChEBI" id="CHEBI:29035"/>
    </cofactor>
    <text evidence="1">The Mn(2+) ion enhances activity.</text>
</comment>
<evidence type="ECO:0000313" key="3">
    <source>
        <dbReference type="EMBL" id="KZU95747.1"/>
    </source>
</evidence>
<feature type="domain" description="Peptidase M20 dimerisation" evidence="2">
    <location>
        <begin position="184"/>
        <end position="281"/>
    </location>
</feature>
<dbReference type="InterPro" id="IPR011650">
    <property type="entry name" value="Peptidase_M20_dimer"/>
</dbReference>
<dbReference type="InterPro" id="IPR017439">
    <property type="entry name" value="Amidohydrolase"/>
</dbReference>
<dbReference type="RefSeq" id="WP_044432093.1">
    <property type="nucleotide sequence ID" value="NZ_CBZW010000006.1"/>
</dbReference>
<evidence type="ECO:0000256" key="1">
    <source>
        <dbReference type="PIRSR" id="PIRSR005962-1"/>
    </source>
</evidence>
<dbReference type="PIRSF" id="PIRSF005962">
    <property type="entry name" value="Pept_M20D_amidohydro"/>
    <property type="match status" value="1"/>
</dbReference>
<gene>
    <name evidence="3" type="ORF">Lp19_1336</name>
</gene>
<dbReference type="Pfam" id="PF07687">
    <property type="entry name" value="M20_dimer"/>
    <property type="match status" value="1"/>
</dbReference>
<feature type="binding site" evidence="1">
    <location>
        <position position="166"/>
    </location>
    <ligand>
        <name>Mn(2+)</name>
        <dbReference type="ChEBI" id="CHEBI:29035"/>
        <label>2</label>
    </ligand>
</feature>
<dbReference type="NCBIfam" id="TIGR01891">
    <property type="entry name" value="amidohydrolases"/>
    <property type="match status" value="1"/>
</dbReference>
<dbReference type="GO" id="GO:0016787">
    <property type="term" value="F:hydrolase activity"/>
    <property type="evidence" value="ECO:0007669"/>
    <property type="project" value="InterPro"/>
</dbReference>